<dbReference type="InterPro" id="IPR036465">
    <property type="entry name" value="vWFA_dom_sf"/>
</dbReference>
<dbReference type="InterPro" id="IPR041690">
    <property type="entry name" value="Cadherin_5"/>
</dbReference>
<dbReference type="Pfam" id="PF00353">
    <property type="entry name" value="HemolysinCabind"/>
    <property type="match status" value="3"/>
</dbReference>
<dbReference type="RefSeq" id="WP_348946623.1">
    <property type="nucleotide sequence ID" value="NZ_CP157355.1"/>
</dbReference>
<dbReference type="PRINTS" id="PR00313">
    <property type="entry name" value="CABNDNGRPT"/>
</dbReference>
<dbReference type="SMART" id="SM00327">
    <property type="entry name" value="VWA"/>
    <property type="match status" value="1"/>
</dbReference>
<gene>
    <name evidence="3" type="ORF">ABHF33_08920</name>
</gene>
<feature type="domain" description="VWFA" evidence="2">
    <location>
        <begin position="983"/>
        <end position="1178"/>
    </location>
</feature>
<evidence type="ECO:0000313" key="3">
    <source>
        <dbReference type="EMBL" id="XBM02356.1"/>
    </source>
</evidence>
<proteinExistence type="predicted"/>
<feature type="region of interest" description="Disordered" evidence="1">
    <location>
        <begin position="828"/>
        <end position="853"/>
    </location>
</feature>
<dbReference type="SUPFAM" id="SSF51120">
    <property type="entry name" value="beta-Roll"/>
    <property type="match status" value="1"/>
</dbReference>
<dbReference type="EMBL" id="CP157355">
    <property type="protein sequence ID" value="XBM02356.1"/>
    <property type="molecule type" value="Genomic_DNA"/>
</dbReference>
<dbReference type="InterPro" id="IPR002035">
    <property type="entry name" value="VWF_A"/>
</dbReference>
<dbReference type="Pfam" id="PF13519">
    <property type="entry name" value="VWA_2"/>
    <property type="match status" value="1"/>
</dbReference>
<reference evidence="3" key="1">
    <citation type="submission" date="2024-05" db="EMBL/GenBank/DDBJ databases">
        <authorList>
            <person name="Yang L."/>
            <person name="Pan L."/>
        </authorList>
    </citation>
    <scope>NUCLEOTIDE SEQUENCE</scope>
    <source>
        <strain evidence="3">FCG-7</strain>
    </source>
</reference>
<dbReference type="InterPro" id="IPR013783">
    <property type="entry name" value="Ig-like_fold"/>
</dbReference>
<protein>
    <submittedName>
        <fullName evidence="3">Ig-like domain-containing protein</fullName>
    </submittedName>
</protein>
<sequence>MAVSGTVGGDAKVGDTVTLTINNKTFTGLVTAGNVFSINVPGADLAADADRTINASVTTTDAAGNSGSATDTEGYSVDTTAPVPTITLNPNITADDIINAAEAGQTIAVSGTVGGDAKVGDTVTLTINNKTFTGLVTAGNVFSINVPGADLAADADRTIDASVTTTDAAGNSGSATDTEGYSVNTTTPMPIITLNPSITVDDIINVTEASQTIAVTGTVGGDAKVGDTVTLTINNKTFTGLVTAGNVFSINVPGADLAADADRTINASVTTTDAAGNSGSATDTEGYSVDTTAPVPTITLNPNITADDIINAAEAGQTIAVSGTVGGDAKVGDTVTLTINNKTFTGLVTAGNVFSINVPGADLAADADRTIDASVTTTDAAGNSGSATDTEGYSVNTTTPMPIITLNPSITVDDIINVTEASQTIAVTGTVGGDAKVGDTVTLTINNKTFTGLVTAGNVFSINVPGADLAADADRTINASVTTTDAAGNSGSATDTEGYSVDTTAPVPTITLNPNITADDIINAAEAGQTIAVSGTVGGDAKVGDTVTLTINNKTFTGLVTAGNVFSINVPGADLAADADRTIDASVTTTDAAGNSGSATDTEGYSVNTTTPMPIITLNPSITVDDIINVTEASQTIAVTGTVGGDAKVGDTVTLTINNKTFTGLVTAGNVFSINVPGADLAADADRTINASVTTTDAAGNSGSATDTEGYSVDTTAPVPTITLNPNITADDIINAAEAGQTIAVSGTVGGDAKVGDTVTLTINNKTFTGLVTAGNVFSINVPGADLAADADRTIDASVTTTDAAGNSGSATDTEGFSVNLNAPTVGNGSATVSEEGLSNGLKDTAGTSDTTDLVSRSGTIAVADADGNPVTVTLQQPGEALTSNGQPITWSGDGTQTLVGSVGGTVVATITINNAGQYNVTLSGPIDHPNTSAEDVKSFNVGVKASDGVNVGNGTLTVNVEDDAPIGASQTVDVQMPYINTNLVLTLDMSGSMNSASGIAGKTRLQVAKEAITQLINDYDNVGDVKIMLVTFDASGQTRLSNGQVWMTASEAKAILNALPAPSNTAATDYDAALSQVTSNYDAAGKLTGAQNVAYFFSDGAPNDGNGSNGIVGSEITDWTNFLNAKDINSLAIGLGTGVNSTNLDPVAYNGAGTGSEANSIIVTDLAQLPPILRDTVLTPSAGQIAVNGNASSLFGADGGHINDVSVDGFKFTFDTASNSILTSAPGTKYTFDASTHILKITTALGGLFAVDMDDGKYTYTPPTSLTATAQEKIGYTLIDNDGDKDTSNSVLTLNVIPPRYNTAPVAADDYSFTKQNQAVTVNVLANDKDAQGDTLSILGTPTVISGNGTVTKNADGTLTFTPANGWLGEAQIEYTVSDGYGGTDKAIVFVRVVPPDAVLDGSGDGGVGSYFVRGPESGAGNIIDVATSAYFNANNVPQAGAQYSSTATGNAQVILTGGSNDHVEAGAGNDLIYMGETQSANNSVLEGTTADFLTGARKDFLMNADGTLSTVANNDKMVQSIVNQMQPVTDLVNAGAGDDTVFGENGSDALYGGAGNDKLFGGAGLDILRGGAGNDLLVGGAGNDLLRGDAGADVFKWTLGDQAATPGATAAGAGNAYGIGNNINIASKATDLIVDFDKTANTGDALDLRDLLQGENSGNLTQYLHFEKSGSDTVVHISSAGKFTGSAADYTAQEDQTIILKNIDLGATGSNDQTVIQTLLNNKNLLTD</sequence>
<dbReference type="GO" id="GO:0005509">
    <property type="term" value="F:calcium ion binding"/>
    <property type="evidence" value="ECO:0007669"/>
    <property type="project" value="InterPro"/>
</dbReference>
<dbReference type="Gene3D" id="3.40.50.410">
    <property type="entry name" value="von Willebrand factor, type A domain"/>
    <property type="match status" value="1"/>
</dbReference>
<accession>A0AAU7FF52</accession>
<dbReference type="PROSITE" id="PS50234">
    <property type="entry name" value="VWFA"/>
    <property type="match status" value="1"/>
</dbReference>
<dbReference type="InterPro" id="IPR049826">
    <property type="entry name" value="Ig-like_ice"/>
</dbReference>
<dbReference type="Gene3D" id="2.60.40.10">
    <property type="entry name" value="Immunoglobulins"/>
    <property type="match status" value="8"/>
</dbReference>
<dbReference type="KEGG" id="cmav:ABHF33_08920"/>
<dbReference type="InterPro" id="IPR019960">
    <property type="entry name" value="T1SS_VCA0849"/>
</dbReference>
<dbReference type="PROSITE" id="PS00330">
    <property type="entry name" value="HEMOLYSIN_CALCIUM"/>
    <property type="match status" value="2"/>
</dbReference>
<dbReference type="NCBIfam" id="TIGR03661">
    <property type="entry name" value="T1SS_VCA0849"/>
    <property type="match status" value="1"/>
</dbReference>
<organism evidence="3">
    <name type="scientific">Chitinibacter mangrovi</name>
    <dbReference type="NCBI Taxonomy" id="3153927"/>
    <lineage>
        <taxon>Bacteria</taxon>
        <taxon>Pseudomonadati</taxon>
        <taxon>Pseudomonadota</taxon>
        <taxon>Betaproteobacteria</taxon>
        <taxon>Neisseriales</taxon>
        <taxon>Chitinibacteraceae</taxon>
        <taxon>Chitinibacter</taxon>
    </lineage>
</organism>
<dbReference type="NCBIfam" id="NF033510">
    <property type="entry name" value="Ca_tandemer"/>
    <property type="match status" value="8"/>
</dbReference>
<feature type="region of interest" description="Disordered" evidence="1">
    <location>
        <begin position="271"/>
        <end position="290"/>
    </location>
</feature>
<dbReference type="InterPro" id="IPR001343">
    <property type="entry name" value="Hemolysn_Ca-bd"/>
</dbReference>
<dbReference type="SUPFAM" id="SSF53300">
    <property type="entry name" value="vWA-like"/>
    <property type="match status" value="1"/>
</dbReference>
<dbReference type="InterPro" id="IPR011049">
    <property type="entry name" value="Serralysin-like_metalloprot_C"/>
</dbReference>
<dbReference type="CDD" id="cd00198">
    <property type="entry name" value="vWFA"/>
    <property type="match status" value="1"/>
</dbReference>
<dbReference type="InterPro" id="IPR018511">
    <property type="entry name" value="Hemolysin-typ_Ca-bd_CS"/>
</dbReference>
<evidence type="ECO:0000256" key="1">
    <source>
        <dbReference type="SAM" id="MobiDB-lite"/>
    </source>
</evidence>
<dbReference type="NCBIfam" id="NF012196">
    <property type="entry name" value="Ig_like_ice"/>
    <property type="match status" value="8"/>
</dbReference>
<name>A0AAU7FF52_9NEIS</name>
<evidence type="ECO:0000259" key="2">
    <source>
        <dbReference type="PROSITE" id="PS50234"/>
    </source>
</evidence>
<dbReference type="Pfam" id="PF17892">
    <property type="entry name" value="Cadherin_5"/>
    <property type="match status" value="1"/>
</dbReference>